<dbReference type="GO" id="GO:0016491">
    <property type="term" value="F:oxidoreductase activity"/>
    <property type="evidence" value="ECO:0007669"/>
    <property type="project" value="UniProtKB-KW"/>
</dbReference>
<dbReference type="InterPro" id="IPR051911">
    <property type="entry name" value="SDR_oxidoreductase"/>
</dbReference>
<evidence type="ECO:0000313" key="4">
    <source>
        <dbReference type="EMBL" id="TKR27433.1"/>
    </source>
</evidence>
<dbReference type="PANTHER" id="PTHR43976:SF16">
    <property type="entry name" value="SHORT-CHAIN DEHYDROGENASE_REDUCTASE FAMILY PROTEIN"/>
    <property type="match status" value="1"/>
</dbReference>
<dbReference type="Proteomes" id="UP000308121">
    <property type="component" value="Unassembled WGS sequence"/>
</dbReference>
<comment type="similarity">
    <text evidence="1 3">Belongs to the short-chain dehydrogenases/reductases (SDR) family.</text>
</comment>
<dbReference type="AlphaFoldDB" id="A0A7Z8NS09"/>
<dbReference type="InterPro" id="IPR036291">
    <property type="entry name" value="NAD(P)-bd_dom_sf"/>
</dbReference>
<keyword evidence="2" id="KW-0560">Oxidoreductase</keyword>
<dbReference type="PRINTS" id="PR00080">
    <property type="entry name" value="SDRFAMILY"/>
</dbReference>
<dbReference type="Gene3D" id="3.40.50.720">
    <property type="entry name" value="NAD(P)-binding Rossmann-like Domain"/>
    <property type="match status" value="1"/>
</dbReference>
<dbReference type="EMBL" id="SZYE01000002">
    <property type="protein sequence ID" value="TKR27433.1"/>
    <property type="molecule type" value="Genomic_DNA"/>
</dbReference>
<dbReference type="RefSeq" id="WP_154727838.1">
    <property type="nucleotide sequence ID" value="NZ_SZYE01000002.1"/>
</dbReference>
<reference evidence="4 5" key="1">
    <citation type="submission" date="2019-05" db="EMBL/GenBank/DDBJ databases">
        <title>Genome sequence of Cellulomonas hominis strain CS1.</title>
        <authorList>
            <person name="Belmont J."/>
            <person name="Maclea K.S."/>
        </authorList>
    </citation>
    <scope>NUCLEOTIDE SEQUENCE [LARGE SCALE GENOMIC DNA]</scope>
    <source>
        <strain evidence="4 5">CS1</strain>
    </source>
</reference>
<proteinExistence type="inferred from homology"/>
<name>A0A7Z8NS09_9CELL</name>
<organism evidence="4 5">
    <name type="scientific">Cellulomonas hominis</name>
    <dbReference type="NCBI Taxonomy" id="156981"/>
    <lineage>
        <taxon>Bacteria</taxon>
        <taxon>Bacillati</taxon>
        <taxon>Actinomycetota</taxon>
        <taxon>Actinomycetes</taxon>
        <taxon>Micrococcales</taxon>
        <taxon>Cellulomonadaceae</taxon>
        <taxon>Cellulomonas</taxon>
    </lineage>
</organism>
<accession>A0A7Z8NS09</accession>
<evidence type="ECO:0000256" key="2">
    <source>
        <dbReference type="ARBA" id="ARBA00023002"/>
    </source>
</evidence>
<comment type="caution">
    <text evidence="4">The sequence shown here is derived from an EMBL/GenBank/DDBJ whole genome shotgun (WGS) entry which is preliminary data.</text>
</comment>
<sequence>MSKVWFITGTSRGFGREFAVAALGRGDRVVATARDAASLDDLAGEYGDAVLPLALDVTDRDAAFASVAAAVERFGRLDVVVNNAGYGLFGAVEEITPEQLRDQLEVNLFGVLHVTQAVLPVLREQGSGHIVQISTIGGVAAFPNLGGYHASKWALEGLTESLAQEVAGFGIKVTLVEPGGFATDWAGSSATHATPLPAYDGLREAMASRRGSSVPGDPTATGPALLQVVDAEQPPLRVFFGAMPTQMIPGLYQSRLDTWEQWKDVSVAADGH</sequence>
<dbReference type="Pfam" id="PF00106">
    <property type="entry name" value="adh_short"/>
    <property type="match status" value="1"/>
</dbReference>
<protein>
    <submittedName>
        <fullName evidence="4">SDR family oxidoreductase</fullName>
    </submittedName>
</protein>
<dbReference type="PANTHER" id="PTHR43976">
    <property type="entry name" value="SHORT CHAIN DEHYDROGENASE"/>
    <property type="match status" value="1"/>
</dbReference>
<dbReference type="OrthoDB" id="9792003at2"/>
<dbReference type="PRINTS" id="PR00081">
    <property type="entry name" value="GDHRDH"/>
</dbReference>
<gene>
    <name evidence="4" type="ORF">FA014_00650</name>
</gene>
<evidence type="ECO:0000256" key="1">
    <source>
        <dbReference type="ARBA" id="ARBA00006484"/>
    </source>
</evidence>
<evidence type="ECO:0000313" key="5">
    <source>
        <dbReference type="Proteomes" id="UP000308121"/>
    </source>
</evidence>
<dbReference type="NCBIfam" id="NF006114">
    <property type="entry name" value="PRK08263.1"/>
    <property type="match status" value="1"/>
</dbReference>
<dbReference type="InterPro" id="IPR002347">
    <property type="entry name" value="SDR_fam"/>
</dbReference>
<dbReference type="SUPFAM" id="SSF51735">
    <property type="entry name" value="NAD(P)-binding Rossmann-fold domains"/>
    <property type="match status" value="1"/>
</dbReference>
<dbReference type="CDD" id="cd05374">
    <property type="entry name" value="17beta-HSD-like_SDR_c"/>
    <property type="match status" value="1"/>
</dbReference>
<evidence type="ECO:0000256" key="3">
    <source>
        <dbReference type="RuleBase" id="RU000363"/>
    </source>
</evidence>